<evidence type="ECO:0000313" key="3">
    <source>
        <dbReference type="Proteomes" id="UP000239663"/>
    </source>
</evidence>
<dbReference type="Pfam" id="PF12746">
    <property type="entry name" value="GNAT_acetyltran"/>
    <property type="match status" value="1"/>
</dbReference>
<sequence>MIRRLDKQDHEACFRLIKGEAAENLFIIGDIEAYGYEQEFQQVWGEFNDQNELMAVLLKYRENYIPYAKTEEFDAQGFARIIEADDQFSFLSGLERCTAKIEPYLTNKLKRKRKFYYAKCTELKVNLDDVDVSEVRLAVPDDAKRLVDLLQAIPEFADSIISEKNKREALESGVARTFYIEREGRFVSTASTTAENSLSAMVVGVATHPDYKRKGMASACMVALCEELLGEGKELCLFYDNPDAGTIYKKLGFQDIGFWVMNIYHH</sequence>
<feature type="domain" description="N-acetyltransferase" evidence="1">
    <location>
        <begin position="133"/>
        <end position="266"/>
    </location>
</feature>
<keyword evidence="3" id="KW-1185">Reference proteome</keyword>
<dbReference type="GO" id="GO:0016747">
    <property type="term" value="F:acyltransferase activity, transferring groups other than amino-acyl groups"/>
    <property type="evidence" value="ECO:0007669"/>
    <property type="project" value="InterPro"/>
</dbReference>
<dbReference type="InterPro" id="IPR016181">
    <property type="entry name" value="Acyl_CoA_acyltransferase"/>
</dbReference>
<comment type="caution">
    <text evidence="2">The sequence shown here is derived from an EMBL/GenBank/DDBJ whole genome shotgun (WGS) entry which is preliminary data.</text>
</comment>
<dbReference type="OrthoDB" id="248489at2"/>
<protein>
    <submittedName>
        <fullName evidence="2">GNAT family N-acetyltransferase</fullName>
    </submittedName>
</protein>
<dbReference type="InterPro" id="IPR027365">
    <property type="entry name" value="GNAT_acetyltra_YdfB-like"/>
</dbReference>
<dbReference type="InterPro" id="IPR000182">
    <property type="entry name" value="GNAT_dom"/>
</dbReference>
<accession>A0A2S7N2T1</accession>
<dbReference type="AlphaFoldDB" id="A0A2S7N2T1"/>
<evidence type="ECO:0000313" key="2">
    <source>
        <dbReference type="EMBL" id="PQD96326.1"/>
    </source>
</evidence>
<dbReference type="Gene3D" id="3.40.630.30">
    <property type="match status" value="1"/>
</dbReference>
<proteinExistence type="predicted"/>
<evidence type="ECO:0000259" key="1">
    <source>
        <dbReference type="PROSITE" id="PS51186"/>
    </source>
</evidence>
<gene>
    <name evidence="2" type="ORF">CYL18_00040</name>
</gene>
<dbReference type="RefSeq" id="WP_104847428.1">
    <property type="nucleotide sequence ID" value="NZ_PKOZ01000001.1"/>
</dbReference>
<dbReference type="Proteomes" id="UP000239663">
    <property type="component" value="Unassembled WGS sequence"/>
</dbReference>
<organism evidence="2 3">
    <name type="scientific">Pradoshia eiseniae</name>
    <dbReference type="NCBI Taxonomy" id="2064768"/>
    <lineage>
        <taxon>Bacteria</taxon>
        <taxon>Bacillati</taxon>
        <taxon>Bacillota</taxon>
        <taxon>Bacilli</taxon>
        <taxon>Bacillales</taxon>
        <taxon>Bacillaceae</taxon>
        <taxon>Pradoshia</taxon>
    </lineage>
</organism>
<keyword evidence="2" id="KW-0808">Transferase</keyword>
<name>A0A2S7N2T1_9BACI</name>
<dbReference type="PROSITE" id="PS51186">
    <property type="entry name" value="GNAT"/>
    <property type="match status" value="1"/>
</dbReference>
<reference evidence="2 3" key="1">
    <citation type="submission" date="2017-12" db="EMBL/GenBank/DDBJ databases">
        <title>Taxonomic description and draft genome of Pradoshia cofamensis Gen. nov., sp. nov., a thermotolerant bacillale isolated from anterior gut of earthworm Eisenia fetida.</title>
        <authorList>
            <person name="Saha T."/>
            <person name="Chakraborty R."/>
        </authorList>
    </citation>
    <scope>NUCLEOTIDE SEQUENCE [LARGE SCALE GENOMIC DNA]</scope>
    <source>
        <strain evidence="2 3">EAG3</strain>
    </source>
</reference>
<dbReference type="EMBL" id="PKOZ01000001">
    <property type="protein sequence ID" value="PQD96326.1"/>
    <property type="molecule type" value="Genomic_DNA"/>
</dbReference>
<dbReference type="SUPFAM" id="SSF55729">
    <property type="entry name" value="Acyl-CoA N-acyltransferases (Nat)"/>
    <property type="match status" value="1"/>
</dbReference>